<evidence type="ECO:0000313" key="1">
    <source>
        <dbReference type="EMBL" id="KAJ1151140.1"/>
    </source>
</evidence>
<dbReference type="EMBL" id="JANPWB010000009">
    <property type="protein sequence ID" value="KAJ1151140.1"/>
    <property type="molecule type" value="Genomic_DNA"/>
</dbReference>
<reference evidence="1" key="1">
    <citation type="journal article" date="2022" name="bioRxiv">
        <title>Sequencing and chromosome-scale assembly of the giantPleurodeles waltlgenome.</title>
        <authorList>
            <person name="Brown T."/>
            <person name="Elewa A."/>
            <person name="Iarovenko S."/>
            <person name="Subramanian E."/>
            <person name="Araus A.J."/>
            <person name="Petzold A."/>
            <person name="Susuki M."/>
            <person name="Suzuki K.-i.T."/>
            <person name="Hayashi T."/>
            <person name="Toyoda A."/>
            <person name="Oliveira C."/>
            <person name="Osipova E."/>
            <person name="Leigh N.D."/>
            <person name="Simon A."/>
            <person name="Yun M.H."/>
        </authorList>
    </citation>
    <scope>NUCLEOTIDE SEQUENCE</scope>
    <source>
        <strain evidence="1">20211129_DDA</strain>
        <tissue evidence="1">Liver</tissue>
    </source>
</reference>
<protein>
    <submittedName>
        <fullName evidence="1">Uncharacterized protein</fullName>
    </submittedName>
</protein>
<organism evidence="1 2">
    <name type="scientific">Pleurodeles waltl</name>
    <name type="common">Iberian ribbed newt</name>
    <dbReference type="NCBI Taxonomy" id="8319"/>
    <lineage>
        <taxon>Eukaryota</taxon>
        <taxon>Metazoa</taxon>
        <taxon>Chordata</taxon>
        <taxon>Craniata</taxon>
        <taxon>Vertebrata</taxon>
        <taxon>Euteleostomi</taxon>
        <taxon>Amphibia</taxon>
        <taxon>Batrachia</taxon>
        <taxon>Caudata</taxon>
        <taxon>Salamandroidea</taxon>
        <taxon>Salamandridae</taxon>
        <taxon>Pleurodelinae</taxon>
        <taxon>Pleurodeles</taxon>
    </lineage>
</organism>
<accession>A0AAV7RGK7</accession>
<name>A0AAV7RGK7_PLEWA</name>
<evidence type="ECO:0000313" key="2">
    <source>
        <dbReference type="Proteomes" id="UP001066276"/>
    </source>
</evidence>
<proteinExistence type="predicted"/>
<keyword evidence="2" id="KW-1185">Reference proteome</keyword>
<dbReference type="Proteomes" id="UP001066276">
    <property type="component" value="Chromosome 5"/>
</dbReference>
<sequence length="173" mass="19298">MISMWRGKKVQEYRGKVLQRVNCGKTMPKLVVGQYVHVRNNGLIHKGDAQWSRPMKVGKVLNGAVQLEDGRVRNLRHLSLFKANCIPDGSNYENLDETNGYLWGDDSMLKSNGLCSSGMDENVSGCCGNATLPICKSQTERKLPRPFGEKMCGARAARLVDRMLINNIQSTLN</sequence>
<comment type="caution">
    <text evidence="1">The sequence shown here is derived from an EMBL/GenBank/DDBJ whole genome shotgun (WGS) entry which is preliminary data.</text>
</comment>
<dbReference type="AlphaFoldDB" id="A0AAV7RGK7"/>
<gene>
    <name evidence="1" type="ORF">NDU88_003927</name>
</gene>